<evidence type="ECO:0000313" key="2">
    <source>
        <dbReference type="Proteomes" id="UP000238375"/>
    </source>
</evidence>
<keyword evidence="2" id="KW-1185">Reference proteome</keyword>
<evidence type="ECO:0000313" key="1">
    <source>
        <dbReference type="EMBL" id="PRY22726.1"/>
    </source>
</evidence>
<comment type="caution">
    <text evidence="1">The sequence shown here is derived from an EMBL/GenBank/DDBJ whole genome shotgun (WGS) entry which is preliminary data.</text>
</comment>
<dbReference type="AlphaFoldDB" id="A0A2T0RNE5"/>
<accession>A0A2T0RNE5</accession>
<reference evidence="1 2" key="1">
    <citation type="submission" date="2018-03" db="EMBL/GenBank/DDBJ databases">
        <title>Genomic Encyclopedia of Archaeal and Bacterial Type Strains, Phase II (KMG-II): from individual species to whole genera.</title>
        <authorList>
            <person name="Goeker M."/>
        </authorList>
    </citation>
    <scope>NUCLEOTIDE SEQUENCE [LARGE SCALE GENOMIC DNA]</scope>
    <source>
        <strain evidence="1 2">DSM 28354</strain>
    </source>
</reference>
<sequence>MESFITFLTTYLLTLETNYRWPKRPPKTPLQVPMSAYQVADNGMTMCINLKRHLTDEWRKADMTQKYQLAHWIVKDWGGVRANAPDRIQQYVDRIIASDIPTGVAGVASFSKILSVVDCTRYAIYDARVAAGLNAVQLLFPTAEPRYFPHVPSRNNTIRRFSDWFAARPPDNAWEPVPRDSAYSVYCQLLHDLKPHVSGHEIYHIEMALFSAAPSLCQRAMEIPALEPALRKPGL</sequence>
<dbReference type="Proteomes" id="UP000238375">
    <property type="component" value="Unassembled WGS sequence"/>
</dbReference>
<gene>
    <name evidence="1" type="ORF">CLV58_1446</name>
</gene>
<dbReference type="OrthoDB" id="700654at2"/>
<proteinExistence type="predicted"/>
<protein>
    <submittedName>
        <fullName evidence="1">Uncharacterized protein</fullName>
    </submittedName>
</protein>
<dbReference type="EMBL" id="PVTE01000044">
    <property type="protein sequence ID" value="PRY22726.1"/>
    <property type="molecule type" value="Genomic_DNA"/>
</dbReference>
<name>A0A2T0RNE5_9BACT</name>
<dbReference type="RefSeq" id="WP_106140894.1">
    <property type="nucleotide sequence ID" value="NZ_PVTE01000044.1"/>
</dbReference>
<organism evidence="1 2">
    <name type="scientific">Spirosoma oryzae</name>
    <dbReference type="NCBI Taxonomy" id="1469603"/>
    <lineage>
        <taxon>Bacteria</taxon>
        <taxon>Pseudomonadati</taxon>
        <taxon>Bacteroidota</taxon>
        <taxon>Cytophagia</taxon>
        <taxon>Cytophagales</taxon>
        <taxon>Cytophagaceae</taxon>
        <taxon>Spirosoma</taxon>
    </lineage>
</organism>